<sequence length="76" mass="8301">MNIRSSNKIVTTSFESTLLYPERTAETTYNGMGEYRARFNNMIAGTVTKSATMLNAYVHTGPFCTDNAAGIGLSIK</sequence>
<evidence type="ECO:0000313" key="1">
    <source>
        <dbReference type="Proteomes" id="UP000887565"/>
    </source>
</evidence>
<reference evidence="2" key="1">
    <citation type="submission" date="2022-11" db="UniProtKB">
        <authorList>
            <consortium name="WormBaseParasite"/>
        </authorList>
    </citation>
    <scope>IDENTIFICATION</scope>
</reference>
<accession>A0A915KHA7</accession>
<organism evidence="1 2">
    <name type="scientific">Romanomermis culicivorax</name>
    <name type="common">Nematode worm</name>
    <dbReference type="NCBI Taxonomy" id="13658"/>
    <lineage>
        <taxon>Eukaryota</taxon>
        <taxon>Metazoa</taxon>
        <taxon>Ecdysozoa</taxon>
        <taxon>Nematoda</taxon>
        <taxon>Enoplea</taxon>
        <taxon>Dorylaimia</taxon>
        <taxon>Mermithida</taxon>
        <taxon>Mermithoidea</taxon>
        <taxon>Mermithidae</taxon>
        <taxon>Romanomermis</taxon>
    </lineage>
</organism>
<dbReference type="Proteomes" id="UP000887565">
    <property type="component" value="Unplaced"/>
</dbReference>
<keyword evidence="1" id="KW-1185">Reference proteome</keyword>
<protein>
    <submittedName>
        <fullName evidence="2">Uncharacterized protein</fullName>
    </submittedName>
</protein>
<name>A0A915KHA7_ROMCU</name>
<dbReference type="WBParaSite" id="nRc.2.0.1.t38218-RA">
    <property type="protein sequence ID" value="nRc.2.0.1.t38218-RA"/>
    <property type="gene ID" value="nRc.2.0.1.g38218"/>
</dbReference>
<evidence type="ECO:0000313" key="2">
    <source>
        <dbReference type="WBParaSite" id="nRc.2.0.1.t38218-RA"/>
    </source>
</evidence>
<dbReference type="AlphaFoldDB" id="A0A915KHA7"/>
<proteinExistence type="predicted"/>